<dbReference type="Gene3D" id="2.60.120.330">
    <property type="entry name" value="B-lactam Antibiotic, Isopenicillin N Synthase, Chain"/>
    <property type="match status" value="1"/>
</dbReference>
<gene>
    <name evidence="7" type="ORF">OKA104_LOCUS28500</name>
</gene>
<dbReference type="GO" id="GO:0061630">
    <property type="term" value="F:ubiquitin protein ligase activity"/>
    <property type="evidence" value="ECO:0007669"/>
    <property type="project" value="TreeGrafter"/>
</dbReference>
<dbReference type="SUPFAM" id="SSF57850">
    <property type="entry name" value="RING/U-box"/>
    <property type="match status" value="1"/>
</dbReference>
<comment type="caution">
    <text evidence="7">The sequence shown here is derived from an EMBL/GenBank/DDBJ whole genome shotgun (WGS) entry which is preliminary data.</text>
</comment>
<dbReference type="Proteomes" id="UP000663881">
    <property type="component" value="Unassembled WGS sequence"/>
</dbReference>
<dbReference type="GO" id="GO:0008270">
    <property type="term" value="F:zinc ion binding"/>
    <property type="evidence" value="ECO:0007669"/>
    <property type="project" value="UniProtKB-KW"/>
</dbReference>
<accession>A0A819ME75</accession>
<dbReference type="Gene3D" id="3.30.40.10">
    <property type="entry name" value="Zinc/RING finger domain, C3HC4 (zinc finger)"/>
    <property type="match status" value="1"/>
</dbReference>
<dbReference type="PROSITE" id="PS00518">
    <property type="entry name" value="ZF_RING_1"/>
    <property type="match status" value="1"/>
</dbReference>
<dbReference type="GO" id="GO:0006511">
    <property type="term" value="P:ubiquitin-dependent protein catabolic process"/>
    <property type="evidence" value="ECO:0007669"/>
    <property type="project" value="TreeGrafter"/>
</dbReference>
<evidence type="ECO:0000256" key="1">
    <source>
        <dbReference type="ARBA" id="ARBA00022723"/>
    </source>
</evidence>
<evidence type="ECO:0000256" key="4">
    <source>
        <dbReference type="PROSITE-ProRule" id="PRU00175"/>
    </source>
</evidence>
<feature type="region of interest" description="Disordered" evidence="5">
    <location>
        <begin position="311"/>
        <end position="339"/>
    </location>
</feature>
<organism evidence="7 8">
    <name type="scientific">Adineta steineri</name>
    <dbReference type="NCBI Taxonomy" id="433720"/>
    <lineage>
        <taxon>Eukaryota</taxon>
        <taxon>Metazoa</taxon>
        <taxon>Spiralia</taxon>
        <taxon>Gnathifera</taxon>
        <taxon>Rotifera</taxon>
        <taxon>Eurotatoria</taxon>
        <taxon>Bdelloidea</taxon>
        <taxon>Adinetida</taxon>
        <taxon>Adinetidae</taxon>
        <taxon>Adineta</taxon>
    </lineage>
</organism>
<dbReference type="AlphaFoldDB" id="A0A819ME75"/>
<keyword evidence="1" id="KW-0479">Metal-binding</keyword>
<dbReference type="GO" id="GO:0000209">
    <property type="term" value="P:protein polyubiquitination"/>
    <property type="evidence" value="ECO:0007669"/>
    <property type="project" value="TreeGrafter"/>
</dbReference>
<sequence length="518" mass="60952">MVHPLNYLCQVLDAITKRLIEILDQNLIFQEKPSLTNLMERADLPLTDGHFGMLDIVSYFNTNRGAQPPPSNGQTIEEVNCVPHYDSGLLSVSILSTHEGLQLKDMTNNEWIDGPLESNIGVIWLGEAASRLTGNRLKPDMKLSTDKYEYMDEDAIDDKLKCIICAQPFQIPVILDCQHTFCEVCIDTWIKQNASCPICRRQVETNYVLTKITDLNICNQLDCLPVRCLQCQKNEIQRNRFKKHLKRCSKSRITILSDSIQSRFKNIKRTIRTKNNFLETPTPQRRVTLTVEPIQQQFTYRPPIQNRHLRNNEQQIYNSRLRPSTVRPNERNRNEIVRQQSKSIREQWEGFISSTIPNIRIFDFQYHYSGVMENFIRACYSGRSGSKFWTNKLWFFHNQRNDRRKADDGLFFSTNPYRRKTHEFYWEHDYNTRSYIEKDSFKSVKQISIHGTQTYMDRCVYFPNVNELTIHDCGSVSTSLNKILPLSQLNKLNILIKSDNALEHYFIKFINRDLYVWY</sequence>
<name>A0A819ME75_9BILA</name>
<keyword evidence="2 4" id="KW-0863">Zinc-finger</keyword>
<dbReference type="PROSITE" id="PS50089">
    <property type="entry name" value="ZF_RING_2"/>
    <property type="match status" value="1"/>
</dbReference>
<dbReference type="Pfam" id="PF13639">
    <property type="entry name" value="zf-RING_2"/>
    <property type="match status" value="1"/>
</dbReference>
<dbReference type="SUPFAM" id="SSF51197">
    <property type="entry name" value="Clavaminate synthase-like"/>
    <property type="match status" value="1"/>
</dbReference>
<reference evidence="7" key="1">
    <citation type="submission" date="2021-02" db="EMBL/GenBank/DDBJ databases">
        <authorList>
            <person name="Nowell W R."/>
        </authorList>
    </citation>
    <scope>NUCLEOTIDE SEQUENCE</scope>
</reference>
<feature type="domain" description="RING-type" evidence="6">
    <location>
        <begin position="162"/>
        <end position="200"/>
    </location>
</feature>
<dbReference type="EMBL" id="CAJOAY010002766">
    <property type="protein sequence ID" value="CAF3978125.1"/>
    <property type="molecule type" value="Genomic_DNA"/>
</dbReference>
<proteinExistence type="predicted"/>
<dbReference type="InterPro" id="IPR051438">
    <property type="entry name" value="RNF_E3_ubiq-protein_ligase"/>
</dbReference>
<dbReference type="InterPro" id="IPR001841">
    <property type="entry name" value="Znf_RING"/>
</dbReference>
<keyword evidence="3" id="KW-0862">Zinc</keyword>
<dbReference type="SMART" id="SM00184">
    <property type="entry name" value="RING"/>
    <property type="match status" value="1"/>
</dbReference>
<dbReference type="InterPro" id="IPR017907">
    <property type="entry name" value="Znf_RING_CS"/>
</dbReference>
<dbReference type="PANTHER" id="PTHR46016:SF1">
    <property type="entry name" value="RING-TYPE DOMAIN-CONTAINING PROTEIN"/>
    <property type="match status" value="1"/>
</dbReference>
<evidence type="ECO:0000256" key="5">
    <source>
        <dbReference type="SAM" id="MobiDB-lite"/>
    </source>
</evidence>
<evidence type="ECO:0000259" key="6">
    <source>
        <dbReference type="PROSITE" id="PS50089"/>
    </source>
</evidence>
<evidence type="ECO:0000313" key="7">
    <source>
        <dbReference type="EMBL" id="CAF3978125.1"/>
    </source>
</evidence>
<protein>
    <recommendedName>
        <fullName evidence="6">RING-type domain-containing protein</fullName>
    </recommendedName>
</protein>
<dbReference type="PANTHER" id="PTHR46016">
    <property type="entry name" value="ZINC FINGER, RING/FYVE/PHD-TYPE"/>
    <property type="match status" value="1"/>
</dbReference>
<evidence type="ECO:0000313" key="8">
    <source>
        <dbReference type="Proteomes" id="UP000663881"/>
    </source>
</evidence>
<dbReference type="InterPro" id="IPR013083">
    <property type="entry name" value="Znf_RING/FYVE/PHD"/>
</dbReference>
<dbReference type="InterPro" id="IPR027443">
    <property type="entry name" value="IPNS-like_sf"/>
</dbReference>
<evidence type="ECO:0000256" key="2">
    <source>
        <dbReference type="ARBA" id="ARBA00022771"/>
    </source>
</evidence>
<feature type="compositionally biased region" description="Polar residues" evidence="5">
    <location>
        <begin position="312"/>
        <end position="322"/>
    </location>
</feature>
<evidence type="ECO:0000256" key="3">
    <source>
        <dbReference type="ARBA" id="ARBA00022833"/>
    </source>
</evidence>